<reference evidence="2 3" key="1">
    <citation type="submission" date="2020-07" db="EMBL/GenBank/DDBJ databases">
        <title>Sequencing the genomes of 1000 actinobacteria strains.</title>
        <authorList>
            <person name="Klenk H.-P."/>
        </authorList>
    </citation>
    <scope>NUCLEOTIDE SEQUENCE [LARGE SCALE GENOMIC DNA]</scope>
    <source>
        <strain evidence="2 3">LI1</strain>
    </source>
</reference>
<dbReference type="RefSeq" id="WP_179577262.1">
    <property type="nucleotide sequence ID" value="NZ_JACCFM010000001.1"/>
</dbReference>
<dbReference type="Gene3D" id="3.75.10.10">
    <property type="entry name" value="L-arginine/glycine Amidinotransferase, Chain A"/>
    <property type="match status" value="1"/>
</dbReference>
<dbReference type="PANTHER" id="PTHR31377:SF0">
    <property type="entry name" value="AGMATINE DEIMINASE-RELATED"/>
    <property type="match status" value="1"/>
</dbReference>
<sequence>MSWTMPAETTRHQRTWMAFPREGYTLGADAASAEEARHAWSAVAHAIAEFEPVTMLVDPSAGADARRHLSSEVTLVDASYSEFWLRDSGPTFVIGDDGRLGAIDWIFNGWGATDWSEWKQDQSLAAFVATLAGAEIVPSLLVNEGGAIHVDGDGTVLVTETVQLDPHRNPFADKRRIEAELTRTLGATRVIWLPRGLTRDYEELGTRGHVDMVATISSPGTILVHEQQNPEHPDYQVSRQIRACLEDTVDAEGREWQIIALPAPENLRDERGFVDWSYVNHLVVNDGVIACGYGEERADAHARDILSAAYPGRRVVTVDARPILARGGGIHCITQQQPVAKTPPLTP</sequence>
<protein>
    <submittedName>
        <fullName evidence="2">Agmatine deiminase</fullName>
        <ecNumber evidence="2">3.5.3.12</ecNumber>
    </submittedName>
</protein>
<comment type="caution">
    <text evidence="2">The sequence shown here is derived from an EMBL/GenBank/DDBJ whole genome shotgun (WGS) entry which is preliminary data.</text>
</comment>
<dbReference type="EC" id="3.5.3.12" evidence="2"/>
<dbReference type="GO" id="GO:0047632">
    <property type="term" value="F:agmatine deiminase activity"/>
    <property type="evidence" value="ECO:0007669"/>
    <property type="project" value="UniProtKB-EC"/>
</dbReference>
<dbReference type="InterPro" id="IPR007466">
    <property type="entry name" value="Peptidyl-Arg-deiminase_porph"/>
</dbReference>
<name>A0A7Z0EB46_9MICO</name>
<dbReference type="PANTHER" id="PTHR31377">
    <property type="entry name" value="AGMATINE DEIMINASE-RELATED"/>
    <property type="match status" value="1"/>
</dbReference>
<dbReference type="AlphaFoldDB" id="A0A7Z0EB46"/>
<dbReference type="Pfam" id="PF04371">
    <property type="entry name" value="PAD_porph"/>
    <property type="match status" value="1"/>
</dbReference>
<dbReference type="SUPFAM" id="SSF55909">
    <property type="entry name" value="Pentein"/>
    <property type="match status" value="1"/>
</dbReference>
<evidence type="ECO:0000313" key="2">
    <source>
        <dbReference type="EMBL" id="NYJ18339.1"/>
    </source>
</evidence>
<organism evidence="2 3">
    <name type="scientific">Glaciibacter psychrotolerans</name>
    <dbReference type="NCBI Taxonomy" id="670054"/>
    <lineage>
        <taxon>Bacteria</taxon>
        <taxon>Bacillati</taxon>
        <taxon>Actinomycetota</taxon>
        <taxon>Actinomycetes</taxon>
        <taxon>Micrococcales</taxon>
        <taxon>Microbacteriaceae</taxon>
        <taxon>Glaciibacter</taxon>
    </lineage>
</organism>
<dbReference type="GO" id="GO:0009446">
    <property type="term" value="P:putrescine biosynthetic process"/>
    <property type="evidence" value="ECO:0007669"/>
    <property type="project" value="InterPro"/>
</dbReference>
<proteinExistence type="predicted"/>
<keyword evidence="1 2" id="KW-0378">Hydrolase</keyword>
<dbReference type="GO" id="GO:0004668">
    <property type="term" value="F:protein-arginine deiminase activity"/>
    <property type="evidence" value="ECO:0007669"/>
    <property type="project" value="InterPro"/>
</dbReference>
<dbReference type="Proteomes" id="UP000537260">
    <property type="component" value="Unassembled WGS sequence"/>
</dbReference>
<gene>
    <name evidence="2" type="ORF">HNR05_000130</name>
</gene>
<evidence type="ECO:0000313" key="3">
    <source>
        <dbReference type="Proteomes" id="UP000537260"/>
    </source>
</evidence>
<keyword evidence="3" id="KW-1185">Reference proteome</keyword>
<accession>A0A7Z0EB46</accession>
<dbReference type="EMBL" id="JACCFM010000001">
    <property type="protein sequence ID" value="NYJ18339.1"/>
    <property type="molecule type" value="Genomic_DNA"/>
</dbReference>
<evidence type="ECO:0000256" key="1">
    <source>
        <dbReference type="ARBA" id="ARBA00022801"/>
    </source>
</evidence>